<dbReference type="SUPFAM" id="SSF82109">
    <property type="entry name" value="MIR domain"/>
    <property type="match status" value="1"/>
</dbReference>
<dbReference type="HOGENOM" id="CLU_454167_0_0_1"/>
<feature type="transmembrane region" description="Helical" evidence="1">
    <location>
        <begin position="606"/>
        <end position="636"/>
    </location>
</feature>
<keyword evidence="1" id="KW-0472">Membrane</keyword>
<dbReference type="Proteomes" id="UP000031056">
    <property type="component" value="Unassembled WGS sequence"/>
</dbReference>
<proteinExistence type="predicted"/>
<dbReference type="InParanoid" id="A0A0B2UKM2"/>
<sequence length="640" mass="72020">MDVDNARSSRDIKDLEVTSNASTIHTMSIIIKRWMRMFVVFAVSMVISSRHRFGEIMPKEVELMNSQIGYATRRFDSSGVLPLPGLILYLIHSICSFVGIPWDLSSVHTYRLASQVLFSISMAQVYELSREAYSSKISWIIALSHILLSARDRSIFVASDLLSVYLAFLGLAQLKKQRIIASGILLGFSVSSGWAALLIMLPMIMLYLTSMFSFVTDSRNALRTAMCMVFKRAIVFVAVPMSIYLLSFYAQYAIQNIHSEHAKGFSIEFQASLHGSTNTPSDKYLMDRSNVSILNQKHRSYLVMKDGMLTCSEHQDSSSTWTIIKLHLMSSKESSTEEDRYIQNGDLVKIVNTDTAMCLRVASQDKEDKFKSVVGFAQAESQADEDDIWQVIGDSYIFSRTSLIRFKYYKTSAELCVRNLCTNNDGDNSGGPNDKKELLQSADASLHSSHDSRLFYISDNRNHEFFRARFSDGRPKQSVFYFPAKGLFAKTVEHHLKSLFHRQLSDSTWNVLRRYFTALLSKNALYSIDSSLLLDLLVSAASISFVLVIVINHVLYMKYGVNIMRRFSGIDASADHVFVSIAYVCAIFASVTFGVGNYFAKILNVWIALGFVSFCGVWYVIVAFSIVAALSVNAFISSNI</sequence>
<evidence type="ECO:0000313" key="3">
    <source>
        <dbReference type="Proteomes" id="UP000031056"/>
    </source>
</evidence>
<feature type="transmembrane region" description="Helical" evidence="1">
    <location>
        <begin position="34"/>
        <end position="53"/>
    </location>
</feature>
<dbReference type="InterPro" id="IPR027005">
    <property type="entry name" value="PMT-like"/>
</dbReference>
<feature type="transmembrane region" description="Helical" evidence="1">
    <location>
        <begin position="532"/>
        <end position="556"/>
    </location>
</feature>
<dbReference type="InterPro" id="IPR036300">
    <property type="entry name" value="MIR_dom_sf"/>
</dbReference>
<gene>
    <name evidence="2" type="ORF">M896_060930</name>
</gene>
<dbReference type="EMBL" id="JOKQ01000006">
    <property type="protein sequence ID" value="KHN69592.1"/>
    <property type="molecule type" value="Genomic_DNA"/>
</dbReference>
<keyword evidence="3" id="KW-1185">Reference proteome</keyword>
<feature type="transmembrane region" description="Helical" evidence="1">
    <location>
        <begin position="180"/>
        <end position="208"/>
    </location>
</feature>
<feature type="transmembrane region" description="Helical" evidence="1">
    <location>
        <begin position="229"/>
        <end position="250"/>
    </location>
</feature>
<evidence type="ECO:0000256" key="1">
    <source>
        <dbReference type="SAM" id="Phobius"/>
    </source>
</evidence>
<comment type="caution">
    <text evidence="2">The sequence shown here is derived from an EMBL/GenBank/DDBJ whole genome shotgun (WGS) entry which is preliminary data.</text>
</comment>
<evidence type="ECO:0008006" key="4">
    <source>
        <dbReference type="Google" id="ProtNLM"/>
    </source>
</evidence>
<feature type="transmembrane region" description="Helical" evidence="1">
    <location>
        <begin position="83"/>
        <end position="102"/>
    </location>
</feature>
<name>A0A0B2UKM2_9MICR</name>
<evidence type="ECO:0000313" key="2">
    <source>
        <dbReference type="EMBL" id="KHN69592.1"/>
    </source>
</evidence>
<organism evidence="2 3">
    <name type="scientific">Ordospora colligata OC4</name>
    <dbReference type="NCBI Taxonomy" id="1354746"/>
    <lineage>
        <taxon>Eukaryota</taxon>
        <taxon>Fungi</taxon>
        <taxon>Fungi incertae sedis</taxon>
        <taxon>Microsporidia</taxon>
        <taxon>Ordosporidae</taxon>
        <taxon>Ordospora</taxon>
    </lineage>
</organism>
<protein>
    <recommendedName>
        <fullName evidence="4">Dolichyl-phosphate-mannose--protein mannosyltransferase</fullName>
    </recommendedName>
</protein>
<dbReference type="PANTHER" id="PTHR10050">
    <property type="entry name" value="DOLICHYL-PHOSPHATE-MANNOSE--PROTEIN MANNOSYLTRANSFERASE"/>
    <property type="match status" value="1"/>
</dbReference>
<dbReference type="Gene3D" id="2.80.10.50">
    <property type="match status" value="1"/>
</dbReference>
<reference evidence="2 3" key="1">
    <citation type="journal article" date="2014" name="MBio">
        <title>The Ordospora colligata genome; evolution of extreme reduction in microsporidia and host-to-parasite horizontal gene transfer.</title>
        <authorList>
            <person name="Pombert J.-F."/>
            <person name="Haag K.L."/>
            <person name="Beidas S."/>
            <person name="Ebert D."/>
            <person name="Keeling P.J."/>
        </authorList>
    </citation>
    <scope>NUCLEOTIDE SEQUENCE [LARGE SCALE GENOMIC DNA]</scope>
    <source>
        <strain evidence="2 3">OC4</strain>
    </source>
</reference>
<feature type="transmembrane region" description="Helical" evidence="1">
    <location>
        <begin position="577"/>
        <end position="600"/>
    </location>
</feature>
<keyword evidence="1" id="KW-0812">Transmembrane</keyword>
<dbReference type="OrthoDB" id="2196365at2759"/>
<keyword evidence="1" id="KW-1133">Transmembrane helix</keyword>
<dbReference type="GeneID" id="26261964"/>
<accession>A0A0B2UKM2</accession>
<dbReference type="VEuPathDB" id="MicrosporidiaDB:M896_060930"/>
<dbReference type="RefSeq" id="XP_014563634.1">
    <property type="nucleotide sequence ID" value="XM_014708148.1"/>
</dbReference>
<dbReference type="AlphaFoldDB" id="A0A0B2UKM2"/>
<feature type="transmembrane region" description="Helical" evidence="1">
    <location>
        <begin position="155"/>
        <end position="174"/>
    </location>
</feature>